<sequence>MSKHITKSGLPVPFVPAADPVDGLLRVSTLNNPIDVEFRLWEFMYPGYYVQLMLNGELVGAIWTMSDSDTSGDIISMVLDPEHLLNDGIYRLGLRATNNENGVSSDSATTSLIVDRTSPGAALLAPAMFASVSFGDFLNAKIPSHAGMEPGDLIQTVCNGIQGPTYRVQPENLTTSPIEISFTQEFLEGLFSDRVNITYHVTDRAGNRSILAQSVEITMQR</sequence>
<proteinExistence type="predicted"/>
<evidence type="ECO:0000313" key="2">
    <source>
        <dbReference type="Proteomes" id="UP001063228"/>
    </source>
</evidence>
<evidence type="ECO:0000313" key="1">
    <source>
        <dbReference type="EMBL" id="UXZ98324.1"/>
    </source>
</evidence>
<dbReference type="RefSeq" id="WP_263271419.1">
    <property type="nucleotide sequence ID" value="NZ_CP081201.1"/>
</dbReference>
<reference evidence="1" key="1">
    <citation type="submission" date="2021-08" db="EMBL/GenBank/DDBJ databases">
        <title>Complete genome sequence of Pseudomonas phytophila.</title>
        <authorList>
            <person name="Weir B.S."/>
            <person name="Templeton M.D."/>
            <person name="Arshed S."/>
            <person name="Andersen M.T."/>
            <person name="Jayaraman J."/>
        </authorList>
    </citation>
    <scope>NUCLEOTIDE SEQUENCE</scope>
    <source>
        <strain evidence="1">ICMP 23753</strain>
    </source>
</reference>
<accession>A0ABY6FKG3</accession>
<dbReference type="Proteomes" id="UP001063228">
    <property type="component" value="Chromosome"/>
</dbReference>
<dbReference type="EMBL" id="CP081201">
    <property type="protein sequence ID" value="UXZ98324.1"/>
    <property type="molecule type" value="Genomic_DNA"/>
</dbReference>
<gene>
    <name evidence="1" type="ORF">K3169_10880</name>
</gene>
<protein>
    <submittedName>
        <fullName evidence="1">Uncharacterized protein</fullName>
    </submittedName>
</protein>
<name>A0ABY6FKG3_9PSED</name>
<organism evidence="1 2">
    <name type="scientific">Pseudomonas phytophila</name>
    <dbReference type="NCBI Taxonomy" id="2867264"/>
    <lineage>
        <taxon>Bacteria</taxon>
        <taxon>Pseudomonadati</taxon>
        <taxon>Pseudomonadota</taxon>
        <taxon>Gammaproteobacteria</taxon>
        <taxon>Pseudomonadales</taxon>
        <taxon>Pseudomonadaceae</taxon>
        <taxon>Pseudomonas</taxon>
    </lineage>
</organism>
<keyword evidence="2" id="KW-1185">Reference proteome</keyword>